<evidence type="ECO:0000256" key="2">
    <source>
        <dbReference type="SAM" id="MobiDB-lite"/>
    </source>
</evidence>
<gene>
    <name evidence="4" type="ORF">AT9943_LOCUS3555</name>
</gene>
<feature type="compositionally biased region" description="Polar residues" evidence="2">
    <location>
        <begin position="548"/>
        <end position="564"/>
    </location>
</feature>
<feature type="region of interest" description="Disordered" evidence="2">
    <location>
        <begin position="580"/>
        <end position="645"/>
    </location>
</feature>
<feature type="region of interest" description="Disordered" evidence="2">
    <location>
        <begin position="666"/>
        <end position="707"/>
    </location>
</feature>
<organism evidence="4 5">
    <name type="scientific">Arabidopsis thaliana</name>
    <name type="common">Mouse-ear cress</name>
    <dbReference type="NCBI Taxonomy" id="3702"/>
    <lineage>
        <taxon>Eukaryota</taxon>
        <taxon>Viridiplantae</taxon>
        <taxon>Streptophyta</taxon>
        <taxon>Embryophyta</taxon>
        <taxon>Tracheophyta</taxon>
        <taxon>Spermatophyta</taxon>
        <taxon>Magnoliopsida</taxon>
        <taxon>eudicotyledons</taxon>
        <taxon>Gunneridae</taxon>
        <taxon>Pentapetalae</taxon>
        <taxon>rosids</taxon>
        <taxon>malvids</taxon>
        <taxon>Brassicales</taxon>
        <taxon>Brassicaceae</taxon>
        <taxon>Camelineae</taxon>
        <taxon>Arabidopsis</taxon>
    </lineage>
</organism>
<dbReference type="InterPro" id="IPR044824">
    <property type="entry name" value="MAIN-like"/>
</dbReference>
<dbReference type="PANTHER" id="PTHR46033">
    <property type="entry name" value="PROTEIN MAIN-LIKE 2"/>
    <property type="match status" value="1"/>
</dbReference>
<keyword evidence="1" id="KW-0175">Coiled coil</keyword>
<protein>
    <submittedName>
        <fullName evidence="4">(thale cress) hypothetical protein</fullName>
    </submittedName>
</protein>
<dbReference type="Proteomes" id="UP000516314">
    <property type="component" value="Chromosome 1"/>
</dbReference>
<reference evidence="4 5" key="1">
    <citation type="submission" date="2020-09" db="EMBL/GenBank/DDBJ databases">
        <authorList>
            <person name="Ashkenazy H."/>
        </authorList>
    </citation>
    <scope>NUCLEOTIDE SEQUENCE [LARGE SCALE GENOMIC DNA]</scope>
    <source>
        <strain evidence="5">cv. Cdm-0</strain>
    </source>
</reference>
<evidence type="ECO:0000259" key="3">
    <source>
        <dbReference type="Pfam" id="PF10536"/>
    </source>
</evidence>
<dbReference type="PANTHER" id="PTHR46033:SF73">
    <property type="entry name" value="AMINOTRANSFERASE-LIKE, MOBILE DOMAIN PROTEIN-RELATED"/>
    <property type="match status" value="1"/>
</dbReference>
<evidence type="ECO:0000313" key="5">
    <source>
        <dbReference type="Proteomes" id="UP000516314"/>
    </source>
</evidence>
<feature type="compositionally biased region" description="Basic and acidic residues" evidence="2">
    <location>
        <begin position="397"/>
        <end position="417"/>
    </location>
</feature>
<feature type="compositionally biased region" description="Acidic residues" evidence="2">
    <location>
        <begin position="588"/>
        <end position="600"/>
    </location>
</feature>
<feature type="compositionally biased region" description="Basic and acidic residues" evidence="2">
    <location>
        <begin position="601"/>
        <end position="615"/>
    </location>
</feature>
<feature type="domain" description="Aminotransferase-like plant mobile" evidence="3">
    <location>
        <begin position="58"/>
        <end position="387"/>
    </location>
</feature>
<evidence type="ECO:0000313" key="4">
    <source>
        <dbReference type="EMBL" id="CAD5315167.1"/>
    </source>
</evidence>
<feature type="region of interest" description="Disordered" evidence="2">
    <location>
        <begin position="535"/>
        <end position="568"/>
    </location>
</feature>
<feature type="coiled-coil region" evidence="1">
    <location>
        <begin position="709"/>
        <end position="743"/>
    </location>
</feature>
<dbReference type="EMBL" id="LR881466">
    <property type="protein sequence ID" value="CAD5315167.1"/>
    <property type="molecule type" value="Genomic_DNA"/>
</dbReference>
<feature type="region of interest" description="Disordered" evidence="2">
    <location>
        <begin position="396"/>
        <end position="429"/>
    </location>
</feature>
<accession>A0A7G2E017</accession>
<dbReference type="AlphaFoldDB" id="A0A7G2E017"/>
<sequence>MKGSEAMLPCQNRSAPSLHSNALSKSVSYWGWRFANTKFESWAIEMAALHEPTWREAGIFEAVMASIYRIPKNPDLILGIAEKWCPYTKTFVFPWGETAVTLEDVMVLSGFSVLGSPVFATLDSSGKEVKAKLDKEWKKIKKAKVNFVTQVAWMERFLDSGDELEHVAFLVLWLNYFVFPSRLYHLYKAVFPIVVHLSTGTRIALALAVLAHLYAELIASSLDMGEVQGTTVKPNPLLKGEPRLALWHGLLQRTSDARQILDSLKIDSFEWHPYTKTEKEWEFPKFYPEKAVWIPASPNLDVEFVSFARCIKVSQLVGIDNVEHYFPNRVASQFGMLQDVPCAVNQNNLSQEAAWNDYNKPINDLALFIPSRSAIPRVTPTFCEWWRRSFPEFQTSSKDKDANESAETLKARDRKSLGADTSSKVNRTSKDGMKIAEDFDKRRKYMKRVRENNESHMGQCHTQVHSDNNDEDDNLSIAQFLRLNKKKYSDVRNSGRDASEPLGKISRVEADNNDLGTFQKLASIRDEIVPPSEIAHRNGETDEAGSRAGTNMDESPFDENNSSEPPFCADRGVVDIVVSPPETRQACDDELDVNEIEEPSSDEKLCSSEAEKEDVVADDDTMNNIEPVPHQQHATRGTNRDETSRACKSVVLSPTDESNIQIAVGEGSQGQDCGLQDNGLGSDETSKSNEQLEDLEKRKNDFGEGHAANDSYEKRLEELKVLALSLKEHITMAQRNLASLKERSAMRQRKIEAARWI</sequence>
<proteinExistence type="predicted"/>
<name>A0A7G2E017_ARATH</name>
<dbReference type="GO" id="GO:0010073">
    <property type="term" value="P:meristem maintenance"/>
    <property type="evidence" value="ECO:0007669"/>
    <property type="project" value="InterPro"/>
</dbReference>
<dbReference type="InterPro" id="IPR019557">
    <property type="entry name" value="AminoTfrase-like_pln_mobile"/>
</dbReference>
<feature type="compositionally biased region" description="Basic and acidic residues" evidence="2">
    <location>
        <begin position="694"/>
        <end position="704"/>
    </location>
</feature>
<evidence type="ECO:0000256" key="1">
    <source>
        <dbReference type="SAM" id="Coils"/>
    </source>
</evidence>
<dbReference type="Pfam" id="PF10536">
    <property type="entry name" value="PMD"/>
    <property type="match status" value="1"/>
</dbReference>